<name>A0A2P8IFY5_SACCR</name>
<comment type="caution">
    <text evidence="1">The sequence shown here is derived from an EMBL/GenBank/DDBJ whole genome shotgun (WGS) entry which is preliminary data.</text>
</comment>
<evidence type="ECO:0008006" key="3">
    <source>
        <dbReference type="Google" id="ProtNLM"/>
    </source>
</evidence>
<dbReference type="Proteomes" id="UP000241118">
    <property type="component" value="Unassembled WGS sequence"/>
</dbReference>
<dbReference type="AlphaFoldDB" id="A0A2P8IFY5"/>
<evidence type="ECO:0000313" key="2">
    <source>
        <dbReference type="Proteomes" id="UP000241118"/>
    </source>
</evidence>
<keyword evidence="2" id="KW-1185">Reference proteome</keyword>
<proteinExistence type="predicted"/>
<accession>A0A2P8IFY5</accession>
<reference evidence="1 2" key="1">
    <citation type="submission" date="2018-03" db="EMBL/GenBank/DDBJ databases">
        <title>Genomic Encyclopedia of Type Strains, Phase III (KMG-III): the genomes of soil and plant-associated and newly described type strains.</title>
        <authorList>
            <person name="Whitman W."/>
        </authorList>
    </citation>
    <scope>NUCLEOTIDE SEQUENCE [LARGE SCALE GENOMIC DNA]</scope>
    <source>
        <strain evidence="1 2">CGMCC 4.7097</strain>
    </source>
</reference>
<protein>
    <recommendedName>
        <fullName evidence="3">PRC-barrel domain protein</fullName>
    </recommendedName>
</protein>
<dbReference type="OrthoDB" id="4947588at2"/>
<sequence length="122" mass="13067">MTTQMPESNPLADVEVGMPVIDRENEQLGTVAALKFGDPQAITAEGQQAPRGLAEVVVDSFTGSEPDVPRQLAEKLLRTGYIKIDAKGLFSTDLYAGADQVDRVAADGVRLAVPRHHLVPES</sequence>
<organism evidence="1 2">
    <name type="scientific">Saccharothrix carnea</name>
    <dbReference type="NCBI Taxonomy" id="1280637"/>
    <lineage>
        <taxon>Bacteria</taxon>
        <taxon>Bacillati</taxon>
        <taxon>Actinomycetota</taxon>
        <taxon>Actinomycetes</taxon>
        <taxon>Pseudonocardiales</taxon>
        <taxon>Pseudonocardiaceae</taxon>
        <taxon>Saccharothrix</taxon>
    </lineage>
</organism>
<dbReference type="RefSeq" id="WP_146173758.1">
    <property type="nucleotide sequence ID" value="NZ_PYAX01000002.1"/>
</dbReference>
<gene>
    <name evidence="1" type="ORF">B0I31_102350</name>
</gene>
<dbReference type="EMBL" id="PYAX01000002">
    <property type="protein sequence ID" value="PSL57372.1"/>
    <property type="molecule type" value="Genomic_DNA"/>
</dbReference>
<evidence type="ECO:0000313" key="1">
    <source>
        <dbReference type="EMBL" id="PSL57372.1"/>
    </source>
</evidence>